<name>A0A918UGY9_9SPHN</name>
<reference evidence="2" key="1">
    <citation type="journal article" date="2014" name="Int. J. Syst. Evol. Microbiol.">
        <title>Complete genome sequence of Corynebacterium casei LMG S-19264T (=DSM 44701T), isolated from a smear-ripened cheese.</title>
        <authorList>
            <consortium name="US DOE Joint Genome Institute (JGI-PGF)"/>
            <person name="Walter F."/>
            <person name="Albersmeier A."/>
            <person name="Kalinowski J."/>
            <person name="Ruckert C."/>
        </authorList>
    </citation>
    <scope>NUCLEOTIDE SEQUENCE</scope>
    <source>
        <strain evidence="2">KCTC 32255</strain>
    </source>
</reference>
<dbReference type="Proteomes" id="UP000648075">
    <property type="component" value="Unassembled WGS sequence"/>
</dbReference>
<sequence length="261" mass="26876">MREYNMTISIRGAIAATLLAGSALAAAPAFADEAPASPVTITGNVSLVTDYRFRGISQSAGKMAVQGGITATHSSGFYVGTWSSSISEGSLPGYGSQELDLFAGWSGEVTPGVTLDAGLLYYVYPGGTDAFDTDFFEPWASIKGTVGPATIKVGANYAWKQSSLPNAFDGSKDDNLYVYGNVDIAIPSTPVTVSGHIGYTNGVLAPCYYCTGDKTGVDYSIGASATVFGPLSVGVSYIGVSGPSFNNYSDDSVVGTVTASF</sequence>
<evidence type="ECO:0000313" key="3">
    <source>
        <dbReference type="Proteomes" id="UP000648075"/>
    </source>
</evidence>
<keyword evidence="3" id="KW-1185">Reference proteome</keyword>
<feature type="signal peptide" evidence="1">
    <location>
        <begin position="1"/>
        <end position="31"/>
    </location>
</feature>
<dbReference type="EMBL" id="BMZA01000007">
    <property type="protein sequence ID" value="GGZ06672.1"/>
    <property type="molecule type" value="Genomic_DNA"/>
</dbReference>
<organism evidence="2 3">
    <name type="scientific">Novosphingobium colocasiae</name>
    <dbReference type="NCBI Taxonomy" id="1256513"/>
    <lineage>
        <taxon>Bacteria</taxon>
        <taxon>Pseudomonadati</taxon>
        <taxon>Pseudomonadota</taxon>
        <taxon>Alphaproteobacteria</taxon>
        <taxon>Sphingomonadales</taxon>
        <taxon>Sphingomonadaceae</taxon>
        <taxon>Novosphingobium</taxon>
    </lineage>
</organism>
<protein>
    <recommendedName>
        <fullName evidence="4">Porin</fullName>
    </recommendedName>
</protein>
<keyword evidence="1" id="KW-0732">Signal</keyword>
<gene>
    <name evidence="2" type="ORF">GCM10011614_22020</name>
</gene>
<dbReference type="InterPro" id="IPR010239">
    <property type="entry name" value="CHP02001"/>
</dbReference>
<proteinExistence type="predicted"/>
<reference evidence="2" key="2">
    <citation type="submission" date="2020-09" db="EMBL/GenBank/DDBJ databases">
        <authorList>
            <person name="Sun Q."/>
            <person name="Kim S."/>
        </authorList>
    </citation>
    <scope>NUCLEOTIDE SEQUENCE</scope>
    <source>
        <strain evidence="2">KCTC 32255</strain>
    </source>
</reference>
<comment type="caution">
    <text evidence="2">The sequence shown here is derived from an EMBL/GenBank/DDBJ whole genome shotgun (WGS) entry which is preliminary data.</text>
</comment>
<feature type="chain" id="PRO_5037595670" description="Porin" evidence="1">
    <location>
        <begin position="32"/>
        <end position="261"/>
    </location>
</feature>
<evidence type="ECO:0000313" key="2">
    <source>
        <dbReference type="EMBL" id="GGZ06672.1"/>
    </source>
</evidence>
<dbReference type="NCBIfam" id="TIGR02001">
    <property type="entry name" value="gcw_chp"/>
    <property type="match status" value="1"/>
</dbReference>
<evidence type="ECO:0008006" key="4">
    <source>
        <dbReference type="Google" id="ProtNLM"/>
    </source>
</evidence>
<dbReference type="AlphaFoldDB" id="A0A918UGY9"/>
<evidence type="ECO:0000256" key="1">
    <source>
        <dbReference type="SAM" id="SignalP"/>
    </source>
</evidence>
<accession>A0A918UGY9</accession>
<dbReference type="Pfam" id="PF09694">
    <property type="entry name" value="Gcw_chp"/>
    <property type="match status" value="1"/>
</dbReference>